<gene>
    <name evidence="1" type="ORF">F8M41_009535</name>
</gene>
<dbReference type="Proteomes" id="UP000439903">
    <property type="component" value="Unassembled WGS sequence"/>
</dbReference>
<comment type="caution">
    <text evidence="1">The sequence shown here is derived from an EMBL/GenBank/DDBJ whole genome shotgun (WGS) entry which is preliminary data.</text>
</comment>
<proteinExistence type="predicted"/>
<keyword evidence="2" id="KW-1185">Reference proteome</keyword>
<sequence length="157" mass="17972">MKHFGSKALHRLTLYIEVLQTRVNKVNKAAICKACINKLRREVALESSIFTNTKTYTKVHLKKCSNFFEKYNKEERNEILYRSDNESQETNTVLFVNLAASLSTSSSFISTSSTSSEPTTKTTKIHPIRYTKSKLSKGLINNHLVRDLNSAEYIVFE</sequence>
<reference evidence="1 2" key="1">
    <citation type="journal article" date="2019" name="Environ. Microbiol.">
        <title>At the nexus of three kingdoms: the genome of the mycorrhizal fungus Gigaspora margarita provides insights into plant, endobacterial and fungal interactions.</title>
        <authorList>
            <person name="Venice F."/>
            <person name="Ghignone S."/>
            <person name="Salvioli di Fossalunga A."/>
            <person name="Amselem J."/>
            <person name="Novero M."/>
            <person name="Xianan X."/>
            <person name="Sedzielewska Toro K."/>
            <person name="Morin E."/>
            <person name="Lipzen A."/>
            <person name="Grigoriev I.V."/>
            <person name="Henrissat B."/>
            <person name="Martin F.M."/>
            <person name="Bonfante P."/>
        </authorList>
    </citation>
    <scope>NUCLEOTIDE SEQUENCE [LARGE SCALE GENOMIC DNA]</scope>
    <source>
        <strain evidence="1 2">BEG34</strain>
    </source>
</reference>
<protein>
    <submittedName>
        <fullName evidence="1">Uncharacterized protein</fullName>
    </submittedName>
</protein>
<dbReference type="EMBL" id="WTPW01000204">
    <property type="protein sequence ID" value="KAF0535608.1"/>
    <property type="molecule type" value="Genomic_DNA"/>
</dbReference>
<dbReference type="AlphaFoldDB" id="A0A8H4AV03"/>
<dbReference type="OrthoDB" id="2433550at2759"/>
<evidence type="ECO:0000313" key="1">
    <source>
        <dbReference type="EMBL" id="KAF0535608.1"/>
    </source>
</evidence>
<accession>A0A8H4AV03</accession>
<evidence type="ECO:0000313" key="2">
    <source>
        <dbReference type="Proteomes" id="UP000439903"/>
    </source>
</evidence>
<name>A0A8H4AV03_GIGMA</name>
<organism evidence="1 2">
    <name type="scientific">Gigaspora margarita</name>
    <dbReference type="NCBI Taxonomy" id="4874"/>
    <lineage>
        <taxon>Eukaryota</taxon>
        <taxon>Fungi</taxon>
        <taxon>Fungi incertae sedis</taxon>
        <taxon>Mucoromycota</taxon>
        <taxon>Glomeromycotina</taxon>
        <taxon>Glomeromycetes</taxon>
        <taxon>Diversisporales</taxon>
        <taxon>Gigasporaceae</taxon>
        <taxon>Gigaspora</taxon>
    </lineage>
</organism>